<feature type="transmembrane region" description="Helical" evidence="5">
    <location>
        <begin position="270"/>
        <end position="288"/>
    </location>
</feature>
<keyword evidence="3 5" id="KW-1133">Transmembrane helix</keyword>
<feature type="transmembrane region" description="Helical" evidence="5">
    <location>
        <begin position="66"/>
        <end position="85"/>
    </location>
</feature>
<name>A0A7Y5EHX5_9GAMM</name>
<comment type="caution">
    <text evidence="7">The sequence shown here is derived from an EMBL/GenBank/DDBJ whole genome shotgun (WGS) entry which is preliminary data.</text>
</comment>
<dbReference type="InterPro" id="IPR051533">
    <property type="entry name" value="WaaL-like"/>
</dbReference>
<evidence type="ECO:0000313" key="8">
    <source>
        <dbReference type="Proteomes" id="UP000523161"/>
    </source>
</evidence>
<comment type="subcellular location">
    <subcellularLocation>
        <location evidence="1">Membrane</location>
        <topology evidence="1">Multi-pass membrane protein</topology>
    </subcellularLocation>
</comment>
<evidence type="ECO:0000313" key="7">
    <source>
        <dbReference type="EMBL" id="NRQ42167.1"/>
    </source>
</evidence>
<feature type="transmembrane region" description="Helical" evidence="5">
    <location>
        <begin position="412"/>
        <end position="434"/>
    </location>
</feature>
<feature type="transmembrane region" description="Helical" evidence="5">
    <location>
        <begin position="389"/>
        <end position="406"/>
    </location>
</feature>
<evidence type="ECO:0000256" key="5">
    <source>
        <dbReference type="SAM" id="Phobius"/>
    </source>
</evidence>
<dbReference type="AlphaFoldDB" id="A0A7Y5EHX5"/>
<accession>A0A7Y5EHX5</accession>
<dbReference type="InterPro" id="IPR007016">
    <property type="entry name" value="O-antigen_ligase-rel_domated"/>
</dbReference>
<feature type="domain" description="O-antigen ligase-related" evidence="6">
    <location>
        <begin position="224"/>
        <end position="367"/>
    </location>
</feature>
<protein>
    <submittedName>
        <fullName evidence="7">O-antigen ligase family protein</fullName>
    </submittedName>
</protein>
<evidence type="ECO:0000256" key="1">
    <source>
        <dbReference type="ARBA" id="ARBA00004141"/>
    </source>
</evidence>
<dbReference type="GO" id="GO:0016874">
    <property type="term" value="F:ligase activity"/>
    <property type="evidence" value="ECO:0007669"/>
    <property type="project" value="UniProtKB-KW"/>
</dbReference>
<evidence type="ECO:0000259" key="6">
    <source>
        <dbReference type="Pfam" id="PF04932"/>
    </source>
</evidence>
<dbReference type="Proteomes" id="UP000523161">
    <property type="component" value="Unassembled WGS sequence"/>
</dbReference>
<feature type="transmembrane region" description="Helical" evidence="5">
    <location>
        <begin position="214"/>
        <end position="235"/>
    </location>
</feature>
<evidence type="ECO:0000256" key="2">
    <source>
        <dbReference type="ARBA" id="ARBA00022692"/>
    </source>
</evidence>
<feature type="transmembrane region" description="Helical" evidence="5">
    <location>
        <begin position="359"/>
        <end position="377"/>
    </location>
</feature>
<gene>
    <name evidence="7" type="ORF">HRH59_06245</name>
</gene>
<keyword evidence="7" id="KW-0436">Ligase</keyword>
<reference evidence="7 8" key="1">
    <citation type="submission" date="2020-06" db="EMBL/GenBank/DDBJ databases">
        <title>Rheinheimera sp. nov., a marine bacterium isolated from coastal.</title>
        <authorList>
            <person name="Yu Q."/>
            <person name="Qi Y."/>
            <person name="Pu J."/>
        </authorList>
    </citation>
    <scope>NUCLEOTIDE SEQUENCE [LARGE SCALE GENOMIC DNA]</scope>
    <source>
        <strain evidence="7 8">YQF-2</strain>
    </source>
</reference>
<keyword evidence="8" id="KW-1185">Reference proteome</keyword>
<dbReference type="EMBL" id="JABSOD010000005">
    <property type="protein sequence ID" value="NRQ42167.1"/>
    <property type="molecule type" value="Genomic_DNA"/>
</dbReference>
<dbReference type="GO" id="GO:0016020">
    <property type="term" value="C:membrane"/>
    <property type="evidence" value="ECO:0007669"/>
    <property type="project" value="UniProtKB-SubCell"/>
</dbReference>
<feature type="transmembrane region" description="Helical" evidence="5">
    <location>
        <begin position="176"/>
        <end position="193"/>
    </location>
</feature>
<feature type="transmembrane region" description="Helical" evidence="5">
    <location>
        <begin position="128"/>
        <end position="150"/>
    </location>
</feature>
<evidence type="ECO:0000256" key="4">
    <source>
        <dbReference type="ARBA" id="ARBA00023136"/>
    </source>
</evidence>
<keyword evidence="2 5" id="KW-0812">Transmembrane</keyword>
<dbReference type="RefSeq" id="WP_173500414.1">
    <property type="nucleotide sequence ID" value="NZ_JABSOD010000005.1"/>
</dbReference>
<feature type="transmembrane region" description="Helical" evidence="5">
    <location>
        <begin position="97"/>
        <end position="116"/>
    </location>
</feature>
<evidence type="ECO:0000256" key="3">
    <source>
        <dbReference type="ARBA" id="ARBA00022989"/>
    </source>
</evidence>
<sequence length="446" mass="49747">MKTQHSSLSRLIPLLLSFIIIWAPIPLGSNRIWAWSILHSLIAVAVLLHCVVAFQQRQPLWRERWIGRFLAVPAFTALYMCLQWLDVIPGLSSADAYHTAMLAQRTFYLLLFLWLLCQYTDSVARMKAVLIAIVTAGCIQACYGSMINLAGLEQSPLFGVIEADKARGSFVYQNHYANYLALCLSMAIGWMISELNVDKVSGSRKAKLREAVSTLLSAKMLLRLAVIIMIIGLILSRSRMGNSAFFVGLGITALLAIFCYKKPPRLLKPLVLSIFVLDLLIVGAMFGVEKVKQRLAETSFAGETRDEVVLHSLPLLQQHWLTGSGAGSFYTVFPAQQQGVYTGFYDHAHNEYLQFSIELGIPLTLLLGAWQLYALWLCIQTMRTRNTRLYKGVAFGAMMANLHMLLHNTVDFNLQAPANALLFVSILALSHLAYHNPQPQRTGSGL</sequence>
<feature type="transmembrane region" description="Helical" evidence="5">
    <location>
        <begin position="32"/>
        <end position="54"/>
    </location>
</feature>
<organism evidence="7 8">
    <name type="scientific">Rheinheimera lutimaris</name>
    <dbReference type="NCBI Taxonomy" id="2740584"/>
    <lineage>
        <taxon>Bacteria</taxon>
        <taxon>Pseudomonadati</taxon>
        <taxon>Pseudomonadota</taxon>
        <taxon>Gammaproteobacteria</taxon>
        <taxon>Chromatiales</taxon>
        <taxon>Chromatiaceae</taxon>
        <taxon>Rheinheimera</taxon>
    </lineage>
</organism>
<proteinExistence type="predicted"/>
<dbReference type="Pfam" id="PF04932">
    <property type="entry name" value="Wzy_C"/>
    <property type="match status" value="1"/>
</dbReference>
<feature type="transmembrane region" description="Helical" evidence="5">
    <location>
        <begin position="241"/>
        <end position="258"/>
    </location>
</feature>
<dbReference type="PANTHER" id="PTHR37422">
    <property type="entry name" value="TEICHURONIC ACID BIOSYNTHESIS PROTEIN TUAE"/>
    <property type="match status" value="1"/>
</dbReference>
<dbReference type="PANTHER" id="PTHR37422:SF13">
    <property type="entry name" value="LIPOPOLYSACCHARIDE BIOSYNTHESIS PROTEIN PA4999-RELATED"/>
    <property type="match status" value="1"/>
</dbReference>
<feature type="transmembrane region" description="Helical" evidence="5">
    <location>
        <begin position="7"/>
        <end position="26"/>
    </location>
</feature>
<keyword evidence="4 5" id="KW-0472">Membrane</keyword>